<gene>
    <name evidence="2" type="ORF">H7F21_01685</name>
</gene>
<dbReference type="InterPro" id="IPR005901">
    <property type="entry name" value="GLPGLI"/>
</dbReference>
<dbReference type="NCBIfam" id="TIGR01200">
    <property type="entry name" value="GLPGLI"/>
    <property type="match status" value="1"/>
</dbReference>
<evidence type="ECO:0000256" key="1">
    <source>
        <dbReference type="SAM" id="SignalP"/>
    </source>
</evidence>
<name>A0A842IPH3_9FLAO</name>
<dbReference type="EMBL" id="JACLCP010000001">
    <property type="protein sequence ID" value="MBC2843786.1"/>
    <property type="molecule type" value="Genomic_DNA"/>
</dbReference>
<dbReference type="RefSeq" id="WP_185787499.1">
    <property type="nucleotide sequence ID" value="NZ_JACLCP010000001.1"/>
</dbReference>
<dbReference type="AlphaFoldDB" id="A0A842IPH3"/>
<sequence>MKKTCLIVFVLSLMTLSSQTKGKITYRVTLNIDSLEQPFEDPKNTDIQNDVLLMLHESEPIDGHLIFNDSISRYSVDPDAESRLNNDFLFKHGAVNFLYFMAGGNSTFYNDWSRNYSISQNSILGTTKRILREPLEWTFTNETKEIDGYLCYLATLDKSKSDTKLKVWYNSKIPVKHGPAGYSGLPGLVMEIEDKIYIWKVTEIDFDSEEADDIIEPTEGDLITAEEFRELAGNPFGKN</sequence>
<accession>A0A842IPH3</accession>
<comment type="caution">
    <text evidence="2">The sequence shown here is derived from an EMBL/GenBank/DDBJ whole genome shotgun (WGS) entry which is preliminary data.</text>
</comment>
<feature type="signal peptide" evidence="1">
    <location>
        <begin position="1"/>
        <end position="20"/>
    </location>
</feature>
<feature type="chain" id="PRO_5032314764" evidence="1">
    <location>
        <begin position="21"/>
        <end position="239"/>
    </location>
</feature>
<protein>
    <submittedName>
        <fullName evidence="2">GLPGLI family protein</fullName>
    </submittedName>
</protein>
<evidence type="ECO:0000313" key="3">
    <source>
        <dbReference type="Proteomes" id="UP000533900"/>
    </source>
</evidence>
<keyword evidence="1" id="KW-0732">Signal</keyword>
<organism evidence="2 3">
    <name type="scientific">Winogradskyella flava</name>
    <dbReference type="NCBI Taxonomy" id="1884876"/>
    <lineage>
        <taxon>Bacteria</taxon>
        <taxon>Pseudomonadati</taxon>
        <taxon>Bacteroidota</taxon>
        <taxon>Flavobacteriia</taxon>
        <taxon>Flavobacteriales</taxon>
        <taxon>Flavobacteriaceae</taxon>
        <taxon>Winogradskyella</taxon>
    </lineage>
</organism>
<reference evidence="2" key="1">
    <citation type="submission" date="2020-08" db="EMBL/GenBank/DDBJ databases">
        <title>Winogradskyella ouciana sp. nov., isolated from the hadal seawater of the Mariana Trench.</title>
        <authorList>
            <person name="He X."/>
        </authorList>
    </citation>
    <scope>NUCLEOTIDE SEQUENCE [LARGE SCALE GENOMIC DNA]</scope>
    <source>
        <strain evidence="2">KCTC 52348</strain>
    </source>
</reference>
<evidence type="ECO:0000313" key="2">
    <source>
        <dbReference type="EMBL" id="MBC2843786.1"/>
    </source>
</evidence>
<dbReference type="Pfam" id="PF09697">
    <property type="entry name" value="Porph_ging"/>
    <property type="match status" value="1"/>
</dbReference>
<keyword evidence="3" id="KW-1185">Reference proteome</keyword>
<dbReference type="Proteomes" id="UP000533900">
    <property type="component" value="Unassembled WGS sequence"/>
</dbReference>
<proteinExistence type="predicted"/>